<evidence type="ECO:0000256" key="4">
    <source>
        <dbReference type="ARBA" id="ARBA00022729"/>
    </source>
</evidence>
<dbReference type="PANTHER" id="PTHR30251">
    <property type="entry name" value="PILUS ASSEMBLY CHAPERONE"/>
    <property type="match status" value="1"/>
</dbReference>
<evidence type="ECO:0000256" key="1">
    <source>
        <dbReference type="ARBA" id="ARBA00004418"/>
    </source>
</evidence>
<evidence type="ECO:0000256" key="9">
    <source>
        <dbReference type="SAM" id="SignalP"/>
    </source>
</evidence>
<evidence type="ECO:0000256" key="3">
    <source>
        <dbReference type="ARBA" id="ARBA00022558"/>
    </source>
</evidence>
<evidence type="ECO:0000256" key="8">
    <source>
        <dbReference type="RuleBase" id="RU003918"/>
    </source>
</evidence>
<evidence type="ECO:0000256" key="5">
    <source>
        <dbReference type="ARBA" id="ARBA00022764"/>
    </source>
</evidence>
<dbReference type="InterPro" id="IPR013783">
    <property type="entry name" value="Ig-like_fold"/>
</dbReference>
<dbReference type="InterPro" id="IPR036316">
    <property type="entry name" value="Pili_assmbl_chap_C_dom_sf"/>
</dbReference>
<dbReference type="GO" id="GO:0071555">
    <property type="term" value="P:cell wall organization"/>
    <property type="evidence" value="ECO:0007669"/>
    <property type="project" value="InterPro"/>
</dbReference>
<dbReference type="GeneID" id="93674617"/>
<organism evidence="12 13">
    <name type="scientific">Providencia rettgeri</name>
    <dbReference type="NCBI Taxonomy" id="587"/>
    <lineage>
        <taxon>Bacteria</taxon>
        <taxon>Pseudomonadati</taxon>
        <taxon>Pseudomonadota</taxon>
        <taxon>Gammaproteobacteria</taxon>
        <taxon>Enterobacterales</taxon>
        <taxon>Morganellaceae</taxon>
        <taxon>Providencia</taxon>
    </lineage>
</organism>
<dbReference type="SUPFAM" id="SSF49584">
    <property type="entry name" value="Periplasmic chaperone C-domain"/>
    <property type="match status" value="1"/>
</dbReference>
<dbReference type="FunFam" id="2.60.40.10:FF:000458">
    <property type="entry name" value="Molecular chaperone FimC"/>
    <property type="match status" value="1"/>
</dbReference>
<feature type="chain" id="PRO_5008614455" evidence="9">
    <location>
        <begin position="21"/>
        <end position="241"/>
    </location>
</feature>
<dbReference type="PROSITE" id="PS00635">
    <property type="entry name" value="PILI_CHAPERONE"/>
    <property type="match status" value="1"/>
</dbReference>
<evidence type="ECO:0000259" key="11">
    <source>
        <dbReference type="Pfam" id="PF02753"/>
    </source>
</evidence>
<feature type="domain" description="Pili assembly chaperone C-terminal" evidence="11">
    <location>
        <begin position="163"/>
        <end position="219"/>
    </location>
</feature>
<dbReference type="GO" id="GO:0030288">
    <property type="term" value="C:outer membrane-bounded periplasmic space"/>
    <property type="evidence" value="ECO:0007669"/>
    <property type="project" value="InterPro"/>
</dbReference>
<feature type="signal peptide" evidence="9">
    <location>
        <begin position="1"/>
        <end position="20"/>
    </location>
</feature>
<dbReference type="InterPro" id="IPR018046">
    <property type="entry name" value="Pili_assmbl_chaperone_CS"/>
</dbReference>
<reference evidence="12 13" key="1">
    <citation type="submission" date="2018-06" db="EMBL/GenBank/DDBJ databases">
        <authorList>
            <consortium name="Pathogen Informatics"/>
            <person name="Doyle S."/>
        </authorList>
    </citation>
    <scope>NUCLEOTIDE SEQUENCE [LARGE SCALE GENOMIC DNA]</scope>
    <source>
        <strain evidence="12 13">NCTC11801</strain>
    </source>
</reference>
<dbReference type="Pfam" id="PF00345">
    <property type="entry name" value="PapD_N"/>
    <property type="match status" value="1"/>
</dbReference>
<name>A0A1B8SXW5_PRORE</name>
<accession>A0A1B8SXW5</accession>
<evidence type="ECO:0000256" key="2">
    <source>
        <dbReference type="ARBA" id="ARBA00007399"/>
    </source>
</evidence>
<dbReference type="SUPFAM" id="SSF49354">
    <property type="entry name" value="PapD-like"/>
    <property type="match status" value="1"/>
</dbReference>
<keyword evidence="4 9" id="KW-0732">Signal</keyword>
<comment type="similarity">
    <text evidence="2 8">Belongs to the periplasmic pilus chaperone family.</text>
</comment>
<evidence type="ECO:0000313" key="13">
    <source>
        <dbReference type="Proteomes" id="UP000254208"/>
    </source>
</evidence>
<comment type="subcellular location">
    <subcellularLocation>
        <location evidence="1 8">Periplasm</location>
    </subcellularLocation>
</comment>
<feature type="domain" description="Pili assembly chaperone N-terminal" evidence="10">
    <location>
        <begin position="22"/>
        <end position="139"/>
    </location>
</feature>
<evidence type="ECO:0000313" key="12">
    <source>
        <dbReference type="EMBL" id="SUC33017.1"/>
    </source>
</evidence>
<dbReference type="InterPro" id="IPR001829">
    <property type="entry name" value="Pili_assmbl_chaperone_bac"/>
</dbReference>
<keyword evidence="5" id="KW-0574">Periplasm</keyword>
<dbReference type="Proteomes" id="UP000254208">
    <property type="component" value="Unassembled WGS sequence"/>
</dbReference>
<dbReference type="InterPro" id="IPR016148">
    <property type="entry name" value="Pili_assmbl_chaperone_C"/>
</dbReference>
<keyword evidence="3" id="KW-1029">Fimbrium biogenesis</keyword>
<sequence length="241" mass="27632">MKKLKLIMSALILISTYTHASISVDRTRVIYDEASKGVSVVIENIDKKDPYLVQSWIENENGEKISEPLIALPLLQRVEANQKKQVRISLSKNDVKIPNNQESLFYFNVLGIPPKTKLENAVEIVIQSRFKLFYRPSELKKYPNNDWQKELKVEKVGKSLKLTNPTPYHIVVINVNDNESKVPDFKEIVVKPNSNATYLLSDKQVKSPKMIVTYIDDYGTPNLLKYTCNTTCSLSNEKDKR</sequence>
<dbReference type="EMBL" id="UGTZ01000001">
    <property type="protein sequence ID" value="SUC33017.1"/>
    <property type="molecule type" value="Genomic_DNA"/>
</dbReference>
<dbReference type="Pfam" id="PF02753">
    <property type="entry name" value="PapD_C"/>
    <property type="match status" value="1"/>
</dbReference>
<evidence type="ECO:0000256" key="6">
    <source>
        <dbReference type="ARBA" id="ARBA00023186"/>
    </source>
</evidence>
<keyword evidence="7" id="KW-0393">Immunoglobulin domain</keyword>
<gene>
    <name evidence="12" type="primary">papD_4</name>
    <name evidence="12" type="ORF">NCTC11801_04025</name>
</gene>
<evidence type="ECO:0000256" key="7">
    <source>
        <dbReference type="ARBA" id="ARBA00023319"/>
    </source>
</evidence>
<evidence type="ECO:0000259" key="10">
    <source>
        <dbReference type="Pfam" id="PF00345"/>
    </source>
</evidence>
<dbReference type="Gene3D" id="2.60.40.10">
    <property type="entry name" value="Immunoglobulins"/>
    <property type="match status" value="2"/>
</dbReference>
<protein>
    <submittedName>
        <fullName evidence="12">Chaperone protein papD</fullName>
    </submittedName>
</protein>
<dbReference type="RefSeq" id="WP_109912634.1">
    <property type="nucleotide sequence ID" value="NZ_ABEXOA020000167.1"/>
</dbReference>
<dbReference type="InterPro" id="IPR016147">
    <property type="entry name" value="Pili_assmbl_chaperone_N"/>
</dbReference>
<keyword evidence="6 8" id="KW-0143">Chaperone</keyword>
<dbReference type="AlphaFoldDB" id="A0A1B8SXW5"/>
<dbReference type="PRINTS" id="PR00969">
    <property type="entry name" value="CHAPERONPILI"/>
</dbReference>
<dbReference type="PANTHER" id="PTHR30251:SF5">
    <property type="entry name" value="FIMBRIAL CHAPARONE PROTEIN"/>
    <property type="match status" value="1"/>
</dbReference>
<dbReference type="InterPro" id="IPR050643">
    <property type="entry name" value="Periplasmic_pilus_chap"/>
</dbReference>
<proteinExistence type="inferred from homology"/>
<dbReference type="InterPro" id="IPR008962">
    <property type="entry name" value="PapD-like_sf"/>
</dbReference>